<keyword evidence="5" id="KW-1185">Reference proteome</keyword>
<dbReference type="CDD" id="cd01344">
    <property type="entry name" value="PL2_Passenger_AT"/>
    <property type="match status" value="1"/>
</dbReference>
<dbReference type="PROSITE" id="PS51208">
    <property type="entry name" value="AUTOTRANSPORTER"/>
    <property type="match status" value="1"/>
</dbReference>
<evidence type="ECO:0000256" key="2">
    <source>
        <dbReference type="SAM" id="SignalP"/>
    </source>
</evidence>
<dbReference type="InterPro" id="IPR005546">
    <property type="entry name" value="Autotransporte_beta"/>
</dbReference>
<evidence type="ECO:0000259" key="3">
    <source>
        <dbReference type="PROSITE" id="PS51208"/>
    </source>
</evidence>
<sequence>MRREGDRELPNLNRARSFAWLSTTSLLATAMLSGTAAAGCGATSAGNDAVVCDAGPPDPTLAPVDLQAGDDLLTVNGGTYSAGITGGAGTKTVVIAGGSIASYLNTIGTSLITFPAGSTATITGGVTTGPGADRFEINAGTVGGAVSQGSGIDSFIMTGGSIGSLAQGDQRDTFFMSGGTIVGAFEDGDVAIMTGGTIGRVDMKLDNNVFDMSGGRINGNLVTGFGNDTITISGGSIGGNISVSGGTDSVTVTGGAIGGEIRMSTGADTFLWQGGGTIGGLIDMGTDNDTVTLRNLGAGTISPTQRITGGDGTDLLVLAGNGPASVSASSITGFEILNKIEPGTWTLDGSLTDIQVATVQQGTLRLIGNNTAYAGRMIVDPAGTLEGPAQGITPAVTNNGLVRFTQPDVATYAGTISGTGAVEKTGAGTTILTGSNSYSGGTTITQGTLQLGAGGTSGSILGNVSNSGRLAFNRSDILTFAGTVSGTGALAQTGSGTMALTANNPYSGTTTVSAGTLAIGNAASPGAALSGGGAVSVASGATLGGYGSVAGSVSNNGRIAVADAVAAFAGSAKGNFTIGGTLTNAGLAQVGGSGIGNMLTVSNYIGQSGTVALNTFLGTDGSPSDRLVIDGGTASGTSRLAITNVGGPGATTTGNGILVVDAINGATTNAGAFALAGPVAAGAYEYVLFHGGATAGSTQNWYLRNQIEPVAPDVTPPVAAPGSPSLPPAPPAGSAPVPLYRPEVPVYAAIPATARRLGLATLGTFHQRRGEQSLLSGQGSFSAGWGRVFGERMDQRWSGTVDPEFNGRIWGLQTGLDLLAIDRASGHRDSFGLFYGFARAEGDIRGFALGQLRSKVGKLDLDSNSLGAYWTHVGPSGWYLDTVVMHSWLDGSGGSDRGVRADIGGSAVTASVEGGYPLALGAGFVLEPQAQLIWQHLSLDRTRDRFSAVSFDDGDSFTGRIGARLQTSFLIGSSQIQPYLTANLWHNFSRADKVTFDAVDVIPTRFRGSSLEVGGGIVAKVTSNVSLYAAGGYTTALGDDKGHSIQGNLGLRVTW</sequence>
<dbReference type="NCBIfam" id="TIGR02601">
    <property type="entry name" value="autotrns_rpt"/>
    <property type="match status" value="2"/>
</dbReference>
<dbReference type="EMBL" id="FNBZ01000008">
    <property type="protein sequence ID" value="SDH38017.1"/>
    <property type="molecule type" value="Genomic_DNA"/>
</dbReference>
<gene>
    <name evidence="4" type="ORF">SAMN05421844_108149</name>
</gene>
<protein>
    <submittedName>
        <fullName evidence="4">Outer membrane autotransporter barrel domain-containing protein</fullName>
    </submittedName>
</protein>
<feature type="domain" description="Autotransporter" evidence="3">
    <location>
        <begin position="777"/>
        <end position="1055"/>
    </location>
</feature>
<feature type="chain" id="PRO_5047389051" evidence="2">
    <location>
        <begin position="39"/>
        <end position="1055"/>
    </location>
</feature>
<dbReference type="InterPro" id="IPR006315">
    <property type="entry name" value="OM_autotransptr_brl_dom"/>
</dbReference>
<evidence type="ECO:0000313" key="5">
    <source>
        <dbReference type="Proteomes" id="UP000199468"/>
    </source>
</evidence>
<dbReference type="InterPro" id="IPR051551">
    <property type="entry name" value="Autotransporter_adhesion"/>
</dbReference>
<evidence type="ECO:0000256" key="1">
    <source>
        <dbReference type="ARBA" id="ARBA00022729"/>
    </source>
</evidence>
<organism evidence="4 5">
    <name type="scientific">Bosea robiniae</name>
    <dbReference type="NCBI Taxonomy" id="1036780"/>
    <lineage>
        <taxon>Bacteria</taxon>
        <taxon>Pseudomonadati</taxon>
        <taxon>Pseudomonadota</taxon>
        <taxon>Alphaproteobacteria</taxon>
        <taxon>Hyphomicrobiales</taxon>
        <taxon>Boseaceae</taxon>
        <taxon>Bosea</taxon>
    </lineage>
</organism>
<dbReference type="NCBIfam" id="TIGR01414">
    <property type="entry name" value="autotrans_barl"/>
    <property type="match status" value="1"/>
</dbReference>
<name>A0ABY0P560_9HYPH</name>
<evidence type="ECO:0000313" key="4">
    <source>
        <dbReference type="EMBL" id="SDH38017.1"/>
    </source>
</evidence>
<dbReference type="SUPFAM" id="SSF51126">
    <property type="entry name" value="Pectin lyase-like"/>
    <property type="match status" value="2"/>
</dbReference>
<dbReference type="InterPro" id="IPR013425">
    <property type="entry name" value="Autotrns_rpt"/>
</dbReference>
<dbReference type="PANTHER" id="PTHR35037:SF3">
    <property type="entry name" value="C-TERMINAL REGION OF AIDA-LIKE PROTEIN"/>
    <property type="match status" value="1"/>
</dbReference>
<dbReference type="Pfam" id="PF18883">
    <property type="entry name" value="AC_1"/>
    <property type="match status" value="1"/>
</dbReference>
<dbReference type="InterPro" id="IPR036709">
    <property type="entry name" value="Autotransporte_beta_dom_sf"/>
</dbReference>
<accession>A0ABY0P560</accession>
<dbReference type="Proteomes" id="UP000199468">
    <property type="component" value="Unassembled WGS sequence"/>
</dbReference>
<dbReference type="RefSeq" id="WP_091861173.1">
    <property type="nucleotide sequence ID" value="NZ_FNBZ01000008.1"/>
</dbReference>
<dbReference type="InterPro" id="IPR012332">
    <property type="entry name" value="Autotransporter_pectin_lyase_C"/>
</dbReference>
<comment type="caution">
    <text evidence="4">The sequence shown here is derived from an EMBL/GenBank/DDBJ whole genome shotgun (WGS) entry which is preliminary data.</text>
</comment>
<dbReference type="SMART" id="SM00869">
    <property type="entry name" value="Autotransporter"/>
    <property type="match status" value="1"/>
</dbReference>
<keyword evidence="1 2" id="KW-0732">Signal</keyword>
<proteinExistence type="predicted"/>
<dbReference type="Gene3D" id="2.160.20.160">
    <property type="match status" value="1"/>
</dbReference>
<dbReference type="Gene3D" id="2.160.20.20">
    <property type="match status" value="1"/>
</dbReference>
<reference evidence="4 5" key="1">
    <citation type="submission" date="2016-10" db="EMBL/GenBank/DDBJ databases">
        <authorList>
            <person name="Varghese N."/>
            <person name="Submissions S."/>
        </authorList>
    </citation>
    <scope>NUCLEOTIDE SEQUENCE [LARGE SCALE GENOMIC DNA]</scope>
    <source>
        <strain evidence="4 5">DSM 26672</strain>
    </source>
</reference>
<dbReference type="Pfam" id="PF12951">
    <property type="entry name" value="PATR"/>
    <property type="match status" value="2"/>
</dbReference>
<dbReference type="PANTHER" id="PTHR35037">
    <property type="entry name" value="C-TERMINAL REGION OF AIDA-LIKE PROTEIN"/>
    <property type="match status" value="1"/>
</dbReference>
<dbReference type="Pfam" id="PF03797">
    <property type="entry name" value="Autotransporter"/>
    <property type="match status" value="1"/>
</dbReference>
<dbReference type="InterPro" id="IPR011050">
    <property type="entry name" value="Pectin_lyase_fold/virulence"/>
</dbReference>
<feature type="signal peptide" evidence="2">
    <location>
        <begin position="1"/>
        <end position="38"/>
    </location>
</feature>
<dbReference type="Gene3D" id="2.40.128.130">
    <property type="entry name" value="Autotransporter beta-domain"/>
    <property type="match status" value="1"/>
</dbReference>
<dbReference type="SUPFAM" id="SSF103515">
    <property type="entry name" value="Autotransporter"/>
    <property type="match status" value="1"/>
</dbReference>
<dbReference type="InterPro" id="IPR043990">
    <property type="entry name" value="AC_1"/>
</dbReference>